<dbReference type="Proteomes" id="UP000481153">
    <property type="component" value="Unassembled WGS sequence"/>
</dbReference>
<protein>
    <submittedName>
        <fullName evidence="1">Uncharacterized protein</fullName>
    </submittedName>
</protein>
<dbReference type="EMBL" id="VJMJ01000058">
    <property type="protein sequence ID" value="KAF0739885.1"/>
    <property type="molecule type" value="Genomic_DNA"/>
</dbReference>
<dbReference type="AlphaFoldDB" id="A0A6G0XHT5"/>
<sequence>MARRSSRGSADDESEYAKVREEAETTKIRYSASKVAAVVGLHEFGNPVEDFMEILYQDLEELLEIDAKLLGMKVVSKYNEMKSLIQKSGARKILNDIVKWTHDKSTTARVGKANSLSRDAINHINAARKRKRLTEDEAKLLQESITTKVRQSVGKRNENLALQMYEAQNGLQVESTNDKFYFLLFPHPKQAKAVASSSSPPQCSCYEAKRMEDLIERFEMDKNSDGPAPQGHYFSICGMIDGVADVLTIDDDDVWSTERILVEVKNRMARFKNPTPLHDCIQMAVYMKMIGVRQGDMVQCLHHDKTVIQVARVSLDEYPLSSSAGQCPRRCSTDLWTSVIVPRLYEYSGAIYKLRGQDMRRLAFLQAAPDEQLKILRDLVSFV</sequence>
<evidence type="ECO:0000313" key="1">
    <source>
        <dbReference type="EMBL" id="KAF0739885.1"/>
    </source>
</evidence>
<gene>
    <name evidence="1" type="ORF">Ae201684_004586</name>
</gene>
<name>A0A6G0XHT5_9STRA</name>
<proteinExistence type="predicted"/>
<evidence type="ECO:0000313" key="2">
    <source>
        <dbReference type="Proteomes" id="UP000481153"/>
    </source>
</evidence>
<keyword evidence="2" id="KW-1185">Reference proteome</keyword>
<reference evidence="1 2" key="1">
    <citation type="submission" date="2019-07" db="EMBL/GenBank/DDBJ databases">
        <title>Genomics analysis of Aphanomyces spp. identifies a new class of oomycete effector associated with host adaptation.</title>
        <authorList>
            <person name="Gaulin E."/>
        </authorList>
    </citation>
    <scope>NUCLEOTIDE SEQUENCE [LARGE SCALE GENOMIC DNA]</scope>
    <source>
        <strain evidence="1 2">ATCC 201684</strain>
    </source>
</reference>
<comment type="caution">
    <text evidence="1">The sequence shown here is derived from an EMBL/GenBank/DDBJ whole genome shotgun (WGS) entry which is preliminary data.</text>
</comment>
<accession>A0A6G0XHT5</accession>
<dbReference type="VEuPathDB" id="FungiDB:AeMF1_011876"/>
<organism evidence="1 2">
    <name type="scientific">Aphanomyces euteiches</name>
    <dbReference type="NCBI Taxonomy" id="100861"/>
    <lineage>
        <taxon>Eukaryota</taxon>
        <taxon>Sar</taxon>
        <taxon>Stramenopiles</taxon>
        <taxon>Oomycota</taxon>
        <taxon>Saprolegniomycetes</taxon>
        <taxon>Saprolegniales</taxon>
        <taxon>Verrucalvaceae</taxon>
        <taxon>Aphanomyces</taxon>
    </lineage>
</organism>